<reference evidence="1" key="1">
    <citation type="submission" date="2023-08" db="EMBL/GenBank/DDBJ databases">
        <title>Pelteobagrus vachellii genome.</title>
        <authorList>
            <person name="Liu H."/>
        </authorList>
    </citation>
    <scope>NUCLEOTIDE SEQUENCE</scope>
    <source>
        <strain evidence="1">PRFRI_2022a</strain>
        <tissue evidence="1">Muscle</tissue>
    </source>
</reference>
<gene>
    <name evidence="1" type="ORF">Q7C36_014809</name>
</gene>
<organism evidence="1 2">
    <name type="scientific">Tachysurus vachellii</name>
    <name type="common">Darkbarbel catfish</name>
    <name type="synonym">Pelteobagrus vachellii</name>
    <dbReference type="NCBI Taxonomy" id="175792"/>
    <lineage>
        <taxon>Eukaryota</taxon>
        <taxon>Metazoa</taxon>
        <taxon>Chordata</taxon>
        <taxon>Craniata</taxon>
        <taxon>Vertebrata</taxon>
        <taxon>Euteleostomi</taxon>
        <taxon>Actinopterygii</taxon>
        <taxon>Neopterygii</taxon>
        <taxon>Teleostei</taxon>
        <taxon>Ostariophysi</taxon>
        <taxon>Siluriformes</taxon>
        <taxon>Bagridae</taxon>
        <taxon>Tachysurus</taxon>
    </lineage>
</organism>
<dbReference type="Proteomes" id="UP001187315">
    <property type="component" value="Unassembled WGS sequence"/>
</dbReference>
<protein>
    <submittedName>
        <fullName evidence="1">Uncharacterized protein</fullName>
    </submittedName>
</protein>
<dbReference type="AlphaFoldDB" id="A0AA88MAZ1"/>
<evidence type="ECO:0000313" key="2">
    <source>
        <dbReference type="Proteomes" id="UP001187315"/>
    </source>
</evidence>
<accession>A0AA88MAZ1</accession>
<dbReference type="EMBL" id="JAVHJS010000015">
    <property type="protein sequence ID" value="KAK2834108.1"/>
    <property type="molecule type" value="Genomic_DNA"/>
</dbReference>
<comment type="caution">
    <text evidence="1">The sequence shown here is derived from an EMBL/GenBank/DDBJ whole genome shotgun (WGS) entry which is preliminary data.</text>
</comment>
<keyword evidence="2" id="KW-1185">Reference proteome</keyword>
<sequence>MLEPGTALYLSDQSDCEHDLKFSSDSEVLLHYLQSYRSALGVSQAWSCKMHDIIPSQRSCRDEFEDNDDKQIFIKFPKS</sequence>
<name>A0AA88MAZ1_TACVA</name>
<proteinExistence type="predicted"/>
<evidence type="ECO:0000313" key="1">
    <source>
        <dbReference type="EMBL" id="KAK2834108.1"/>
    </source>
</evidence>